<dbReference type="PANTHER" id="PTHR43320:SF3">
    <property type="entry name" value="CARBOHYDRATE KINASE PFKB DOMAIN-CONTAINING PROTEIN"/>
    <property type="match status" value="1"/>
</dbReference>
<dbReference type="EMBL" id="BSSD01000003">
    <property type="protein sequence ID" value="GLW91467.1"/>
    <property type="molecule type" value="Genomic_DNA"/>
</dbReference>
<evidence type="ECO:0000313" key="5">
    <source>
        <dbReference type="EMBL" id="GLW91467.1"/>
    </source>
</evidence>
<comment type="similarity">
    <text evidence="1">Belongs to the carbohydrate kinase PfkB family.</text>
</comment>
<proteinExistence type="inferred from homology"/>
<dbReference type="RefSeq" id="WP_285610245.1">
    <property type="nucleotide sequence ID" value="NZ_BSSD01000003.1"/>
</dbReference>
<accession>A0A9W6QKW5</accession>
<evidence type="ECO:0000313" key="6">
    <source>
        <dbReference type="Proteomes" id="UP001165042"/>
    </source>
</evidence>
<feature type="domain" description="Carbohydrate kinase PfkB" evidence="4">
    <location>
        <begin position="7"/>
        <end position="281"/>
    </location>
</feature>
<evidence type="ECO:0000256" key="3">
    <source>
        <dbReference type="ARBA" id="ARBA00022777"/>
    </source>
</evidence>
<name>A0A9W6QKW5_9PSEU</name>
<dbReference type="Pfam" id="PF00294">
    <property type="entry name" value="PfkB"/>
    <property type="match status" value="1"/>
</dbReference>
<sequence length="285" mass="29071">MGVAAGVLVVGDTALDVVVRHASPIAWGDDTVGNTTLRSGGAAANAAAWLAHLGEQVTLVSRVGDDAAAAQARAELTARGVQCVFTVDPTASTGCVVVLVDATGQRTMFPDRGTNALLRPTDLPPLDGARHLHLSGYVLLDKATREAGMEILTAARASGVTTSVDPQSAALLDDTFLDAIRGTDLLLPNHDEYLALGGDRVLDVVTAAAVTRGEHGAYWVDRGGVVEEPALPTECVDTTGAGDAFNAGALRAWLAGSGPREVLRAGIAAGAAAVAQVGAQPLSRR</sequence>
<dbReference type="InterPro" id="IPR052700">
    <property type="entry name" value="Carb_kinase_PfkB-like"/>
</dbReference>
<protein>
    <submittedName>
        <fullName evidence="5">Ribokinase</fullName>
    </submittedName>
</protein>
<dbReference type="InterPro" id="IPR011611">
    <property type="entry name" value="PfkB_dom"/>
</dbReference>
<evidence type="ECO:0000259" key="4">
    <source>
        <dbReference type="Pfam" id="PF00294"/>
    </source>
</evidence>
<keyword evidence="3" id="KW-0418">Kinase</keyword>
<evidence type="ECO:0000256" key="2">
    <source>
        <dbReference type="ARBA" id="ARBA00022679"/>
    </source>
</evidence>
<evidence type="ECO:0000256" key="1">
    <source>
        <dbReference type="ARBA" id="ARBA00010688"/>
    </source>
</evidence>
<comment type="caution">
    <text evidence="5">The sequence shown here is derived from an EMBL/GenBank/DDBJ whole genome shotgun (WGS) entry which is preliminary data.</text>
</comment>
<gene>
    <name evidence="5" type="primary">rbsK</name>
    <name evidence="5" type="ORF">Aglo03_22830</name>
</gene>
<dbReference type="InterPro" id="IPR029056">
    <property type="entry name" value="Ribokinase-like"/>
</dbReference>
<keyword evidence="6" id="KW-1185">Reference proteome</keyword>
<organism evidence="5 6">
    <name type="scientific">Actinokineospora globicatena</name>
    <dbReference type="NCBI Taxonomy" id="103729"/>
    <lineage>
        <taxon>Bacteria</taxon>
        <taxon>Bacillati</taxon>
        <taxon>Actinomycetota</taxon>
        <taxon>Actinomycetes</taxon>
        <taxon>Pseudonocardiales</taxon>
        <taxon>Pseudonocardiaceae</taxon>
        <taxon>Actinokineospora</taxon>
    </lineage>
</organism>
<keyword evidence="2" id="KW-0808">Transferase</keyword>
<dbReference type="SUPFAM" id="SSF53613">
    <property type="entry name" value="Ribokinase-like"/>
    <property type="match status" value="1"/>
</dbReference>
<reference evidence="5" key="1">
    <citation type="submission" date="2023-02" db="EMBL/GenBank/DDBJ databases">
        <title>Actinokineospora globicatena NBRC 15670.</title>
        <authorList>
            <person name="Ichikawa N."/>
            <person name="Sato H."/>
            <person name="Tonouchi N."/>
        </authorList>
    </citation>
    <scope>NUCLEOTIDE SEQUENCE</scope>
    <source>
        <strain evidence="5">NBRC 15670</strain>
    </source>
</reference>
<dbReference type="Proteomes" id="UP001165042">
    <property type="component" value="Unassembled WGS sequence"/>
</dbReference>
<dbReference type="PROSITE" id="PS00584">
    <property type="entry name" value="PFKB_KINASES_2"/>
    <property type="match status" value="1"/>
</dbReference>
<dbReference type="GO" id="GO:0016301">
    <property type="term" value="F:kinase activity"/>
    <property type="evidence" value="ECO:0007669"/>
    <property type="project" value="UniProtKB-KW"/>
</dbReference>
<dbReference type="AlphaFoldDB" id="A0A9W6QKW5"/>
<dbReference type="PANTHER" id="PTHR43320">
    <property type="entry name" value="SUGAR KINASE"/>
    <property type="match status" value="1"/>
</dbReference>
<dbReference type="Gene3D" id="3.40.1190.20">
    <property type="match status" value="1"/>
</dbReference>
<dbReference type="InterPro" id="IPR002173">
    <property type="entry name" value="Carboh/pur_kinase_PfkB_CS"/>
</dbReference>